<dbReference type="OrthoDB" id="9766796at2"/>
<dbReference type="PRINTS" id="PR01001">
    <property type="entry name" value="FADG3PDH"/>
</dbReference>
<evidence type="ECO:0000259" key="8">
    <source>
        <dbReference type="Pfam" id="PF16901"/>
    </source>
</evidence>
<name>A0A4R1RKS1_9FLAO</name>
<sequence>MKQNDIFKRATLIRQIEQTPSWDVIIIGGGATGLGIALDSATRGFKTLLLEQVDFAKGTSSRSTKLVHGGVRYLAQGNIDLVKEALYERGLLLKNASHLVNNQSFIIPNYNWFDTIKYTIGLKIYDALAGKLSFGTSIRINKKETLSRLSTIKNEKLKGGVVYHDGQFDDSRLAVNIAQTAIEQGATVLNHFKVNQLLKDNNSIVNGVVAEDTETKVSYTLNAKVVINATGVFTDEILKMDNSESKNIVRPSQGIHLVLDKSFLPGNDAIMIPKTTDGRVLFLVPWHNKVVVGTTDTLLDSHSLEPKALDKEVDFILNTANYYLTKTVSKDDVLSIFAGLRPLAAPKDKSEKTKEISRSHKIIISNSELITITGGKWTTYRRMAQDTMNKAISIGKLEHVSCKTKDVKIHGATESIDKTQHLYIYGSDQEGIQNLIRETPELGDTLHARLPYTKAEIIWAIQFEMARTVEDILARRVRTLFLDARATLEIIPMVAKILAKELDKDDVWELHQINEFTKIANQYVL</sequence>
<dbReference type="Pfam" id="PF16901">
    <property type="entry name" value="DAO_C"/>
    <property type="match status" value="1"/>
</dbReference>
<dbReference type="InterPro" id="IPR038299">
    <property type="entry name" value="DAO_C_sf"/>
</dbReference>
<comment type="similarity">
    <text evidence="2">Belongs to the FAD-dependent glycerol-3-phosphate dehydrogenase family.</text>
</comment>
<dbReference type="Gene3D" id="3.30.9.10">
    <property type="entry name" value="D-Amino Acid Oxidase, subunit A, domain 2"/>
    <property type="match status" value="1"/>
</dbReference>
<proteinExistence type="inferred from homology"/>
<evidence type="ECO:0000313" key="10">
    <source>
        <dbReference type="Proteomes" id="UP000295455"/>
    </source>
</evidence>
<protein>
    <submittedName>
        <fullName evidence="9">Glycerol-3-phosphate dehydrogenase</fullName>
    </submittedName>
</protein>
<gene>
    <name evidence="9" type="ORF">EV196_103219</name>
</gene>
<dbReference type="InterPro" id="IPR006076">
    <property type="entry name" value="FAD-dep_OxRdtase"/>
</dbReference>
<dbReference type="Gene3D" id="3.50.50.60">
    <property type="entry name" value="FAD/NAD(P)-binding domain"/>
    <property type="match status" value="1"/>
</dbReference>
<feature type="domain" description="Alpha-glycerophosphate oxidase C-terminal" evidence="8">
    <location>
        <begin position="371"/>
        <end position="506"/>
    </location>
</feature>
<keyword evidence="4" id="KW-0319">Glycerol metabolism</keyword>
<feature type="domain" description="FAD dependent oxidoreductase" evidence="7">
    <location>
        <begin position="23"/>
        <end position="349"/>
    </location>
</feature>
<dbReference type="EMBL" id="SLUP01000003">
    <property type="protein sequence ID" value="TCL66801.1"/>
    <property type="molecule type" value="Genomic_DNA"/>
</dbReference>
<dbReference type="Pfam" id="PF01266">
    <property type="entry name" value="DAO"/>
    <property type="match status" value="1"/>
</dbReference>
<evidence type="ECO:0000256" key="3">
    <source>
        <dbReference type="ARBA" id="ARBA00022630"/>
    </source>
</evidence>
<evidence type="ECO:0000313" key="9">
    <source>
        <dbReference type="EMBL" id="TCL66801.1"/>
    </source>
</evidence>
<dbReference type="RefSeq" id="WP_132217044.1">
    <property type="nucleotide sequence ID" value="NZ_OX156936.1"/>
</dbReference>
<dbReference type="PANTHER" id="PTHR11985:SF35">
    <property type="entry name" value="ANAEROBIC GLYCEROL-3-PHOSPHATE DEHYDROGENASE SUBUNIT A"/>
    <property type="match status" value="1"/>
</dbReference>
<evidence type="ECO:0000256" key="4">
    <source>
        <dbReference type="ARBA" id="ARBA00022798"/>
    </source>
</evidence>
<dbReference type="SUPFAM" id="SSF54373">
    <property type="entry name" value="FAD-linked reductases, C-terminal domain"/>
    <property type="match status" value="1"/>
</dbReference>
<dbReference type="PANTHER" id="PTHR11985">
    <property type="entry name" value="GLYCEROL-3-PHOSPHATE DEHYDROGENASE"/>
    <property type="match status" value="1"/>
</dbReference>
<dbReference type="GO" id="GO:0046168">
    <property type="term" value="P:glycerol-3-phosphate catabolic process"/>
    <property type="evidence" value="ECO:0007669"/>
    <property type="project" value="TreeGrafter"/>
</dbReference>
<dbReference type="AlphaFoldDB" id="A0A4R1RKS1"/>
<dbReference type="GO" id="GO:0004368">
    <property type="term" value="F:glycerol-3-phosphate dehydrogenase (quinone) activity"/>
    <property type="evidence" value="ECO:0007669"/>
    <property type="project" value="InterPro"/>
</dbReference>
<evidence type="ECO:0000259" key="7">
    <source>
        <dbReference type="Pfam" id="PF01266"/>
    </source>
</evidence>
<evidence type="ECO:0000256" key="2">
    <source>
        <dbReference type="ARBA" id="ARBA00007330"/>
    </source>
</evidence>
<evidence type="ECO:0000256" key="6">
    <source>
        <dbReference type="ARBA" id="ARBA00023002"/>
    </source>
</evidence>
<dbReference type="PROSITE" id="PS00978">
    <property type="entry name" value="FAD_G3PDH_2"/>
    <property type="match status" value="1"/>
</dbReference>
<evidence type="ECO:0000256" key="5">
    <source>
        <dbReference type="ARBA" id="ARBA00022827"/>
    </source>
</evidence>
<comment type="cofactor">
    <cofactor evidence="1">
        <name>FAD</name>
        <dbReference type="ChEBI" id="CHEBI:57692"/>
    </cofactor>
</comment>
<comment type="caution">
    <text evidence="9">The sequence shown here is derived from an EMBL/GenBank/DDBJ whole genome shotgun (WGS) entry which is preliminary data.</text>
</comment>
<accession>A0A4R1RKS1</accession>
<dbReference type="GO" id="GO:0006071">
    <property type="term" value="P:glycerol metabolic process"/>
    <property type="evidence" value="ECO:0007669"/>
    <property type="project" value="UniProtKB-KW"/>
</dbReference>
<dbReference type="InterPro" id="IPR000447">
    <property type="entry name" value="G3P_DH_FAD-dep"/>
</dbReference>
<dbReference type="InterPro" id="IPR031656">
    <property type="entry name" value="DAO_C"/>
</dbReference>
<dbReference type="Proteomes" id="UP000295455">
    <property type="component" value="Unassembled WGS sequence"/>
</dbReference>
<organism evidence="9 10">
    <name type="scientific">Mariniflexile fucanivorans</name>
    <dbReference type="NCBI Taxonomy" id="264023"/>
    <lineage>
        <taxon>Bacteria</taxon>
        <taxon>Pseudomonadati</taxon>
        <taxon>Bacteroidota</taxon>
        <taxon>Flavobacteriia</taxon>
        <taxon>Flavobacteriales</taxon>
        <taxon>Flavobacteriaceae</taxon>
        <taxon>Mariniflexile</taxon>
    </lineage>
</organism>
<keyword evidence="5" id="KW-0274">FAD</keyword>
<keyword evidence="10" id="KW-1185">Reference proteome</keyword>
<reference evidence="9 10" key="1">
    <citation type="submission" date="2019-03" db="EMBL/GenBank/DDBJ databases">
        <title>Genomic Encyclopedia of Type Strains, Phase IV (KMG-IV): sequencing the most valuable type-strain genomes for metagenomic binning, comparative biology and taxonomic classification.</title>
        <authorList>
            <person name="Goeker M."/>
        </authorList>
    </citation>
    <scope>NUCLEOTIDE SEQUENCE [LARGE SCALE GENOMIC DNA]</scope>
    <source>
        <strain evidence="9 10">DSM 18792</strain>
    </source>
</reference>
<keyword evidence="3" id="KW-0285">Flavoprotein</keyword>
<dbReference type="Gene3D" id="1.10.8.870">
    <property type="entry name" value="Alpha-glycerophosphate oxidase, cap domain"/>
    <property type="match status" value="1"/>
</dbReference>
<evidence type="ECO:0000256" key="1">
    <source>
        <dbReference type="ARBA" id="ARBA00001974"/>
    </source>
</evidence>
<dbReference type="InterPro" id="IPR036188">
    <property type="entry name" value="FAD/NAD-bd_sf"/>
</dbReference>
<keyword evidence="6" id="KW-0560">Oxidoreductase</keyword>
<dbReference type="SUPFAM" id="SSF51905">
    <property type="entry name" value="FAD/NAD(P)-binding domain"/>
    <property type="match status" value="1"/>
</dbReference>